<dbReference type="GO" id="GO:0004174">
    <property type="term" value="F:electron-transferring-flavoprotein dehydrogenase activity"/>
    <property type="evidence" value="ECO:0007669"/>
    <property type="project" value="TreeGrafter"/>
</dbReference>
<dbReference type="EMBL" id="JARIHO010000075">
    <property type="protein sequence ID" value="KAJ7311497.1"/>
    <property type="molecule type" value="Genomic_DNA"/>
</dbReference>
<dbReference type="PANTHER" id="PTHR43735">
    <property type="entry name" value="APOPTOSIS-INDUCING FACTOR 1"/>
    <property type="match status" value="1"/>
</dbReference>
<evidence type="ECO:0000313" key="2">
    <source>
        <dbReference type="EMBL" id="KAJ7311497.1"/>
    </source>
</evidence>
<reference evidence="2" key="1">
    <citation type="submission" date="2023-03" db="EMBL/GenBank/DDBJ databases">
        <title>Massive genome expansion in bonnet fungi (Mycena s.s.) driven by repeated elements and novel gene families across ecological guilds.</title>
        <authorList>
            <consortium name="Lawrence Berkeley National Laboratory"/>
            <person name="Harder C.B."/>
            <person name="Miyauchi S."/>
            <person name="Viragh M."/>
            <person name="Kuo A."/>
            <person name="Thoen E."/>
            <person name="Andreopoulos B."/>
            <person name="Lu D."/>
            <person name="Skrede I."/>
            <person name="Drula E."/>
            <person name="Henrissat B."/>
            <person name="Morin E."/>
            <person name="Kohler A."/>
            <person name="Barry K."/>
            <person name="LaButti K."/>
            <person name="Morin E."/>
            <person name="Salamov A."/>
            <person name="Lipzen A."/>
            <person name="Mereny Z."/>
            <person name="Hegedus B."/>
            <person name="Baldrian P."/>
            <person name="Stursova M."/>
            <person name="Weitz H."/>
            <person name="Taylor A."/>
            <person name="Grigoriev I.V."/>
            <person name="Nagy L.G."/>
            <person name="Martin F."/>
            <person name="Kauserud H."/>
        </authorList>
    </citation>
    <scope>NUCLEOTIDE SEQUENCE</scope>
    <source>
        <strain evidence="2">CBHHK002</strain>
    </source>
</reference>
<proteinExistence type="predicted"/>
<protein>
    <recommendedName>
        <fullName evidence="1">FAD/NAD(P)-binding domain-containing protein</fullName>
    </recommendedName>
</protein>
<accession>A0AAD6Z7N1</accession>
<dbReference type="Proteomes" id="UP001218218">
    <property type="component" value="Unassembled WGS sequence"/>
</dbReference>
<organism evidence="2 3">
    <name type="scientific">Mycena albidolilacea</name>
    <dbReference type="NCBI Taxonomy" id="1033008"/>
    <lineage>
        <taxon>Eukaryota</taxon>
        <taxon>Fungi</taxon>
        <taxon>Dikarya</taxon>
        <taxon>Basidiomycota</taxon>
        <taxon>Agaricomycotina</taxon>
        <taxon>Agaricomycetes</taxon>
        <taxon>Agaricomycetidae</taxon>
        <taxon>Agaricales</taxon>
        <taxon>Marasmiineae</taxon>
        <taxon>Mycenaceae</taxon>
        <taxon>Mycena</taxon>
    </lineage>
</organism>
<gene>
    <name evidence="2" type="ORF">DFH08DRAFT_897774</name>
</gene>
<evidence type="ECO:0000313" key="3">
    <source>
        <dbReference type="Proteomes" id="UP001218218"/>
    </source>
</evidence>
<dbReference type="InterPro" id="IPR023753">
    <property type="entry name" value="FAD/NAD-binding_dom"/>
</dbReference>
<sequence>MGDQLKLIRMAFSLLGPYLRRFIYLRFSALRQRWTYQVVPDAKNVVVIGGSFAGFELVNDLAATLPTGFKIVLIEKNSHFNYSFTFPRFSVVPGYEHTAFIPYDGIAKGAPAGLVTRIQDTVIGLTDTHVLLASGREIDYEYLAIATGSSQPLPVQVSATEFRPACRELQSVQETIKESQKIAIVGAGAVGVELATDIKGFYPEKDVTLVHSRGQILNTFGKRLHNYTLPIIRDEHKIRVLLNERPQLPKDRALLKQQTLAFSDGREESFDLVIACTGQRPNSSIIASLLPEVISKETSRILVKPTLQVALADGRSPRIFALGDVAEHGGPKMGRAGLLQGYIVMDNILAMIYGRAPSAIYKPQLNIEGSIKLTLGKSRLVIYAQDDPEATSDILIPAKNKAVDLGIAMAWRMHGADFRQAQAAKEMLAEPLSPAVIS</sequence>
<comment type="caution">
    <text evidence="2">The sequence shown here is derived from an EMBL/GenBank/DDBJ whole genome shotgun (WGS) entry which is preliminary data.</text>
</comment>
<feature type="domain" description="FAD/NAD(P)-binding" evidence="1">
    <location>
        <begin position="44"/>
        <end position="331"/>
    </location>
</feature>
<evidence type="ECO:0000259" key="1">
    <source>
        <dbReference type="Pfam" id="PF07992"/>
    </source>
</evidence>
<dbReference type="Gene3D" id="3.50.50.100">
    <property type="match status" value="1"/>
</dbReference>
<dbReference type="PANTHER" id="PTHR43735:SF5">
    <property type="entry name" value="FAD_NAD(P)-BINDING DOMAIN-CONTAINING PROTEIN"/>
    <property type="match status" value="1"/>
</dbReference>
<dbReference type="InterPro" id="IPR036188">
    <property type="entry name" value="FAD/NAD-bd_sf"/>
</dbReference>
<dbReference type="PRINTS" id="PR00368">
    <property type="entry name" value="FADPNR"/>
</dbReference>
<keyword evidence="3" id="KW-1185">Reference proteome</keyword>
<dbReference type="Pfam" id="PF07992">
    <property type="entry name" value="Pyr_redox_2"/>
    <property type="match status" value="1"/>
</dbReference>
<name>A0AAD6Z7N1_9AGAR</name>
<dbReference type="SUPFAM" id="SSF51905">
    <property type="entry name" value="FAD/NAD(P)-binding domain"/>
    <property type="match status" value="1"/>
</dbReference>
<dbReference type="GO" id="GO:0005737">
    <property type="term" value="C:cytoplasm"/>
    <property type="evidence" value="ECO:0007669"/>
    <property type="project" value="TreeGrafter"/>
</dbReference>
<dbReference type="GO" id="GO:0050660">
    <property type="term" value="F:flavin adenine dinucleotide binding"/>
    <property type="evidence" value="ECO:0007669"/>
    <property type="project" value="TreeGrafter"/>
</dbReference>
<dbReference type="AlphaFoldDB" id="A0AAD6Z7N1"/>